<evidence type="ECO:0000256" key="1">
    <source>
        <dbReference type="SAM" id="MobiDB-lite"/>
    </source>
</evidence>
<dbReference type="GO" id="GO:0016787">
    <property type="term" value="F:hydrolase activity"/>
    <property type="evidence" value="ECO:0007669"/>
    <property type="project" value="UniProtKB-KW"/>
</dbReference>
<dbReference type="InterPro" id="IPR029058">
    <property type="entry name" value="AB_hydrolase_fold"/>
</dbReference>
<organism evidence="3 4">
    <name type="scientific">Actinomadura rugatobispora</name>
    <dbReference type="NCBI Taxonomy" id="1994"/>
    <lineage>
        <taxon>Bacteria</taxon>
        <taxon>Bacillati</taxon>
        <taxon>Actinomycetota</taxon>
        <taxon>Actinomycetes</taxon>
        <taxon>Streptosporangiales</taxon>
        <taxon>Thermomonosporaceae</taxon>
        <taxon>Actinomadura</taxon>
    </lineage>
</organism>
<dbReference type="Pfam" id="PF00756">
    <property type="entry name" value="Esterase"/>
    <property type="match status" value="1"/>
</dbReference>
<dbReference type="PANTHER" id="PTHR48098:SF1">
    <property type="entry name" value="DIACYLGLYCEROL ACYLTRANSFERASE_MYCOLYLTRANSFERASE AG85A"/>
    <property type="match status" value="1"/>
</dbReference>
<comment type="caution">
    <text evidence="3">The sequence shown here is derived from an EMBL/GenBank/DDBJ whole genome shotgun (WGS) entry which is preliminary data.</text>
</comment>
<evidence type="ECO:0000313" key="3">
    <source>
        <dbReference type="EMBL" id="MFC5744553.1"/>
    </source>
</evidence>
<dbReference type="PANTHER" id="PTHR48098">
    <property type="entry name" value="ENTEROCHELIN ESTERASE-RELATED"/>
    <property type="match status" value="1"/>
</dbReference>
<dbReference type="InterPro" id="IPR000801">
    <property type="entry name" value="Esterase-like"/>
</dbReference>
<keyword evidence="2" id="KW-0812">Transmembrane</keyword>
<feature type="compositionally biased region" description="Pro residues" evidence="1">
    <location>
        <begin position="55"/>
        <end position="67"/>
    </location>
</feature>
<reference evidence="4" key="1">
    <citation type="journal article" date="2019" name="Int. J. Syst. Evol. Microbiol.">
        <title>The Global Catalogue of Microorganisms (GCM) 10K type strain sequencing project: providing services to taxonomists for standard genome sequencing and annotation.</title>
        <authorList>
            <consortium name="The Broad Institute Genomics Platform"/>
            <consortium name="The Broad Institute Genome Sequencing Center for Infectious Disease"/>
            <person name="Wu L."/>
            <person name="Ma J."/>
        </authorList>
    </citation>
    <scope>NUCLEOTIDE SEQUENCE [LARGE SCALE GENOMIC DNA]</scope>
    <source>
        <strain evidence="4">KCTC 42087</strain>
    </source>
</reference>
<accession>A0ABW0ZQ59</accession>
<keyword evidence="4" id="KW-1185">Reference proteome</keyword>
<keyword evidence="2" id="KW-1133">Transmembrane helix</keyword>
<evidence type="ECO:0000313" key="4">
    <source>
        <dbReference type="Proteomes" id="UP001596074"/>
    </source>
</evidence>
<dbReference type="InterPro" id="IPR050583">
    <property type="entry name" value="Mycobacterial_A85_antigen"/>
</dbReference>
<proteinExistence type="predicted"/>
<dbReference type="EMBL" id="JBHSON010000003">
    <property type="protein sequence ID" value="MFC5744553.1"/>
    <property type="molecule type" value="Genomic_DNA"/>
</dbReference>
<name>A0ABW0ZQ59_9ACTN</name>
<evidence type="ECO:0000256" key="2">
    <source>
        <dbReference type="SAM" id="Phobius"/>
    </source>
</evidence>
<dbReference type="Gene3D" id="3.40.50.1820">
    <property type="entry name" value="alpha/beta hydrolase"/>
    <property type="match status" value="1"/>
</dbReference>
<dbReference type="Proteomes" id="UP001596074">
    <property type="component" value="Unassembled WGS sequence"/>
</dbReference>
<dbReference type="SUPFAM" id="SSF53474">
    <property type="entry name" value="alpha/beta-Hydrolases"/>
    <property type="match status" value="1"/>
</dbReference>
<feature type="region of interest" description="Disordered" evidence="1">
    <location>
        <begin position="32"/>
        <end position="105"/>
    </location>
</feature>
<dbReference type="RefSeq" id="WP_378279823.1">
    <property type="nucleotide sequence ID" value="NZ_JBHSON010000003.1"/>
</dbReference>
<protein>
    <submittedName>
        <fullName evidence="3">Alpha/beta hydrolase</fullName>
    </submittedName>
</protein>
<feature type="transmembrane region" description="Helical" evidence="2">
    <location>
        <begin position="7"/>
        <end position="29"/>
    </location>
</feature>
<sequence>MREQLDRWIGVGSIVAVAVVPTVLVLMPLTKDEPAGTTGQPGASPAAGGVEGPASPTPTDGPVPPVPAGRNSGTLPDIDTPRTGQGGGGRSSSPAKPSGYNVPADNGARITAVKWSGKTRADVSISSPALGSTQKVRVLVPRTWSTSSTRTWPTVYAFHGGNDTYISWTRSTDIAKVAAAYDVLVAMPEGLNGSYADWHNGGRGGTPKWETFHTQEVRQLLERNFRAGAARAAMGISSGAQGAMTYAARHPGMYKYAAAYSGVLSMLSPGIPALLLFINTRAGQNANDIWGDPVRDRANWAAHDPATLAGNLRGTGVYVSSGNGSAGPLDKGGHAPWDIRYLSESQVERTNRDFVARARAAGVPVTSDFYGRGSHTWGYWKREMHENWPTIMRAIGARKL</sequence>
<keyword evidence="2" id="KW-0472">Membrane</keyword>
<keyword evidence="3" id="KW-0378">Hydrolase</keyword>
<gene>
    <name evidence="3" type="ORF">ACFPZN_02875</name>
</gene>